<gene>
    <name evidence="2" type="ORF">VP01_3684g1</name>
</gene>
<evidence type="ECO:0000313" key="2">
    <source>
        <dbReference type="EMBL" id="KNZ52124.1"/>
    </source>
</evidence>
<evidence type="ECO:0000313" key="3">
    <source>
        <dbReference type="Proteomes" id="UP000037035"/>
    </source>
</evidence>
<sequence length="413" mass="47044">MHSHFADCKLSKFFLPFFLVYSHHQGRLYIWALMNHMAYVELDNPPRTNDFPLEDKPTQTLAKKRPKVALMANFSKQRPKIYEKILPPQVASVGGGVGFHSSWYVGQTVFHMLNFGSASRGFILTAGFCLLHYNLPITGFYPPNGYFSFRFYFHMSHTLFRVSHPSTILIWLSIRQPYIGASPDNTRYHHPGPTSSPGFEETNCSSTTSQMAHLTHSEGGAPRSPTAPLTPKLHPMMTSSHQKTSILLSVHQSPAFKVQKIPDEFNVEFSCFALVHFDISTISIVGASPRSVSGFRGQVSTNNLCNWLPIPKHGCKFTMEEFPAHENLASNNIVPWVLISINHNGSPTINQLKIQSSLIPKMTFFVHITRKSTIFFNSLVRLNPIQKRKRKIRRKIRRRRRRNSQFPFNSTST</sequence>
<keyword evidence="3" id="KW-1185">Reference proteome</keyword>
<evidence type="ECO:0000256" key="1">
    <source>
        <dbReference type="SAM" id="MobiDB-lite"/>
    </source>
</evidence>
<feature type="compositionally biased region" description="Polar residues" evidence="1">
    <location>
        <begin position="404"/>
        <end position="413"/>
    </location>
</feature>
<comment type="caution">
    <text evidence="2">The sequence shown here is derived from an EMBL/GenBank/DDBJ whole genome shotgun (WGS) entry which is preliminary data.</text>
</comment>
<dbReference type="EMBL" id="LAVV01008706">
    <property type="protein sequence ID" value="KNZ52124.1"/>
    <property type="molecule type" value="Genomic_DNA"/>
</dbReference>
<name>A0A0L6UUE7_9BASI</name>
<dbReference type="Proteomes" id="UP000037035">
    <property type="component" value="Unassembled WGS sequence"/>
</dbReference>
<protein>
    <submittedName>
        <fullName evidence="2">Uncharacterized protein</fullName>
    </submittedName>
</protein>
<reference evidence="2 3" key="1">
    <citation type="submission" date="2015-08" db="EMBL/GenBank/DDBJ databases">
        <title>Next Generation Sequencing and Analysis of the Genome of Puccinia sorghi L Schw, the Causal Agent of Maize Common Rust.</title>
        <authorList>
            <person name="Rochi L."/>
            <person name="Burguener G."/>
            <person name="Darino M."/>
            <person name="Turjanski A."/>
            <person name="Kreff E."/>
            <person name="Dieguez M.J."/>
            <person name="Sacco F."/>
        </authorList>
    </citation>
    <scope>NUCLEOTIDE SEQUENCE [LARGE SCALE GENOMIC DNA]</scope>
    <source>
        <strain evidence="2 3">RO10H11247</strain>
    </source>
</reference>
<organism evidence="2 3">
    <name type="scientific">Puccinia sorghi</name>
    <dbReference type="NCBI Taxonomy" id="27349"/>
    <lineage>
        <taxon>Eukaryota</taxon>
        <taxon>Fungi</taxon>
        <taxon>Dikarya</taxon>
        <taxon>Basidiomycota</taxon>
        <taxon>Pucciniomycotina</taxon>
        <taxon>Pucciniomycetes</taxon>
        <taxon>Pucciniales</taxon>
        <taxon>Pucciniaceae</taxon>
        <taxon>Puccinia</taxon>
    </lineage>
</organism>
<dbReference type="AlphaFoldDB" id="A0A0L6UUE7"/>
<proteinExistence type="predicted"/>
<feature type="compositionally biased region" description="Basic residues" evidence="1">
    <location>
        <begin position="390"/>
        <end position="403"/>
    </location>
</feature>
<dbReference type="VEuPathDB" id="FungiDB:VP01_3684g1"/>
<feature type="region of interest" description="Disordered" evidence="1">
    <location>
        <begin position="390"/>
        <end position="413"/>
    </location>
</feature>
<accession>A0A0L6UUE7</accession>